<protein>
    <submittedName>
        <fullName evidence="7">Iron(3+)-hydroxamate-binding protein FhuD</fullName>
    </submittedName>
</protein>
<dbReference type="RefSeq" id="WP_249862419.1">
    <property type="nucleotide sequence ID" value="NZ_CP027059.1"/>
</dbReference>
<reference evidence="7" key="2">
    <citation type="journal article" date="2021" name="J Anim Sci Technol">
        <title>Complete genome sequence of Paenibacillus konkukensis sp. nov. SK3146 as a potential probiotic strain.</title>
        <authorList>
            <person name="Jung H.I."/>
            <person name="Park S."/>
            <person name="Niu K.M."/>
            <person name="Lee S.W."/>
            <person name="Kothari D."/>
            <person name="Yi K.J."/>
            <person name="Kim S.K."/>
        </authorList>
    </citation>
    <scope>NUCLEOTIDE SEQUENCE</scope>
    <source>
        <strain evidence="7">SK3146</strain>
    </source>
</reference>
<proteinExistence type="inferred from homology"/>
<comment type="subcellular location">
    <subcellularLocation>
        <location evidence="1">Cell envelope</location>
    </subcellularLocation>
</comment>
<evidence type="ECO:0000259" key="6">
    <source>
        <dbReference type="PROSITE" id="PS50983"/>
    </source>
</evidence>
<feature type="signal peptide" evidence="5">
    <location>
        <begin position="1"/>
        <end position="26"/>
    </location>
</feature>
<evidence type="ECO:0000313" key="8">
    <source>
        <dbReference type="Proteomes" id="UP001057134"/>
    </source>
</evidence>
<reference evidence="7" key="1">
    <citation type="submission" date="2018-02" db="EMBL/GenBank/DDBJ databases">
        <authorList>
            <person name="Kim S.-K."/>
            <person name="Jung H.-I."/>
            <person name="Lee S.-W."/>
        </authorList>
    </citation>
    <scope>NUCLEOTIDE SEQUENCE</scope>
    <source>
        <strain evidence="7">SK3146</strain>
    </source>
</reference>
<dbReference type="EMBL" id="CP027059">
    <property type="protein sequence ID" value="UQZ86921.1"/>
    <property type="molecule type" value="Genomic_DNA"/>
</dbReference>
<keyword evidence="4 5" id="KW-0732">Signal</keyword>
<dbReference type="Gene3D" id="3.40.50.1980">
    <property type="entry name" value="Nitrogenase molybdenum iron protein domain"/>
    <property type="match status" value="2"/>
</dbReference>
<accession>A0ABY4RZ65</accession>
<dbReference type="SUPFAM" id="SSF53807">
    <property type="entry name" value="Helical backbone' metal receptor"/>
    <property type="match status" value="1"/>
</dbReference>
<evidence type="ECO:0000256" key="3">
    <source>
        <dbReference type="ARBA" id="ARBA00022448"/>
    </source>
</evidence>
<keyword evidence="8" id="KW-1185">Reference proteome</keyword>
<evidence type="ECO:0000256" key="2">
    <source>
        <dbReference type="ARBA" id="ARBA00008814"/>
    </source>
</evidence>
<evidence type="ECO:0000313" key="7">
    <source>
        <dbReference type="EMBL" id="UQZ86921.1"/>
    </source>
</evidence>
<feature type="chain" id="PRO_5045228448" evidence="5">
    <location>
        <begin position="27"/>
        <end position="318"/>
    </location>
</feature>
<dbReference type="PROSITE" id="PS50983">
    <property type="entry name" value="FE_B12_PBP"/>
    <property type="match status" value="1"/>
</dbReference>
<keyword evidence="3" id="KW-0813">Transport</keyword>
<dbReference type="PANTHER" id="PTHR30532">
    <property type="entry name" value="IRON III DICITRATE-BINDING PERIPLASMIC PROTEIN"/>
    <property type="match status" value="1"/>
</dbReference>
<gene>
    <name evidence="7" type="primary">fhuD_4</name>
    <name evidence="7" type="ORF">SK3146_06214</name>
</gene>
<name>A0ABY4RZ65_9BACL</name>
<feature type="domain" description="Fe/B12 periplasmic-binding" evidence="6">
    <location>
        <begin position="62"/>
        <end position="318"/>
    </location>
</feature>
<dbReference type="PANTHER" id="PTHR30532:SF26">
    <property type="entry name" value="IRON(3+)-HYDROXAMATE-BINDING PROTEIN FHUD"/>
    <property type="match status" value="1"/>
</dbReference>
<comment type="similarity">
    <text evidence="2">Belongs to the bacterial solute-binding protein 8 family.</text>
</comment>
<evidence type="ECO:0000256" key="4">
    <source>
        <dbReference type="ARBA" id="ARBA00022729"/>
    </source>
</evidence>
<dbReference type="Pfam" id="PF01497">
    <property type="entry name" value="Peripla_BP_2"/>
    <property type="match status" value="1"/>
</dbReference>
<evidence type="ECO:0000256" key="1">
    <source>
        <dbReference type="ARBA" id="ARBA00004196"/>
    </source>
</evidence>
<dbReference type="PROSITE" id="PS51257">
    <property type="entry name" value="PROKAR_LIPOPROTEIN"/>
    <property type="match status" value="1"/>
</dbReference>
<dbReference type="CDD" id="cd01138">
    <property type="entry name" value="FeuA"/>
    <property type="match status" value="1"/>
</dbReference>
<dbReference type="InterPro" id="IPR051313">
    <property type="entry name" value="Bact_iron-sidero_bind"/>
</dbReference>
<sequence length="318" mass="34566">MTMSAAKKLNMIVLAILLAAMLTACGKAPDTGSAQGEAEQDNETAVYHTDNGDIAVPKNPQRVVMLADSYLGDFLVLGIKPVGVTDNAFTNAYFQGKLDGIENLGEGTSLEKILELRPDLIVTYAAADNIEQLGKIAPTIPIPYGKKTFRDQLKEFGQLTSREAKADEWIAAWDKKIAEAKPKVQAAVGDKTVSILQPYAKGIYAFGHNYARGGEIIYGEFKLKAPQPIQKEAIDSGIGYANLSLEMLPDYAGDYIFTSAWSGDNADPEVVYGSAVWKGLPAVKNNKVFKLDPRSSLFNDPISLDAELDWIVEQLTRS</sequence>
<dbReference type="InterPro" id="IPR002491">
    <property type="entry name" value="ABC_transptr_periplasmic_BD"/>
</dbReference>
<organism evidence="7 8">
    <name type="scientific">Paenibacillus konkukensis</name>
    <dbReference type="NCBI Taxonomy" id="2020716"/>
    <lineage>
        <taxon>Bacteria</taxon>
        <taxon>Bacillati</taxon>
        <taxon>Bacillota</taxon>
        <taxon>Bacilli</taxon>
        <taxon>Bacillales</taxon>
        <taxon>Paenibacillaceae</taxon>
        <taxon>Paenibacillus</taxon>
    </lineage>
</organism>
<evidence type="ECO:0000256" key="5">
    <source>
        <dbReference type="SAM" id="SignalP"/>
    </source>
</evidence>
<dbReference type="Proteomes" id="UP001057134">
    <property type="component" value="Chromosome"/>
</dbReference>